<sequence>MEPAERHSPCPRQAEREAREWGRVGQGTESRRTEQGETVCVFIAPTALAVRCPIFCGWRGFFHSDQHQQQHTFFPRGAVFVASLEGSPTPSLGGGGHIHSVGRHSLLTLHDSKSTNSAPSRPPKNYISLKTNEPRQRGKAKSANYRPKMEPRV</sequence>
<name>A0ABD2M6E9_9BILA</name>
<feature type="region of interest" description="Disordered" evidence="1">
    <location>
        <begin position="1"/>
        <end position="34"/>
    </location>
</feature>
<evidence type="ECO:0000256" key="1">
    <source>
        <dbReference type="SAM" id="MobiDB-lite"/>
    </source>
</evidence>
<evidence type="ECO:0000313" key="2">
    <source>
        <dbReference type="EMBL" id="KAL3123049.1"/>
    </source>
</evidence>
<comment type="caution">
    <text evidence="2">The sequence shown here is derived from an EMBL/GenBank/DDBJ whole genome shotgun (WGS) entry which is preliminary data.</text>
</comment>
<feature type="region of interest" description="Disordered" evidence="1">
    <location>
        <begin position="111"/>
        <end position="153"/>
    </location>
</feature>
<dbReference type="EMBL" id="JBICBT010000114">
    <property type="protein sequence ID" value="KAL3123049.1"/>
    <property type="molecule type" value="Genomic_DNA"/>
</dbReference>
<keyword evidence="3" id="KW-1185">Reference proteome</keyword>
<evidence type="ECO:0000313" key="3">
    <source>
        <dbReference type="Proteomes" id="UP001620626"/>
    </source>
</evidence>
<proteinExistence type="predicted"/>
<protein>
    <submittedName>
        <fullName evidence="2">Uncharacterized protein</fullName>
    </submittedName>
</protein>
<dbReference type="Proteomes" id="UP001620626">
    <property type="component" value="Unassembled WGS sequence"/>
</dbReference>
<accession>A0ABD2M6E9</accession>
<feature type="compositionally biased region" description="Basic and acidic residues" evidence="1">
    <location>
        <begin position="1"/>
        <end position="22"/>
    </location>
</feature>
<reference evidence="2 3" key="1">
    <citation type="submission" date="2024-10" db="EMBL/GenBank/DDBJ databases">
        <authorList>
            <person name="Kim D."/>
        </authorList>
    </citation>
    <scope>NUCLEOTIDE SEQUENCE [LARGE SCALE GENOMIC DNA]</scope>
    <source>
        <strain evidence="2">BH-2024</strain>
    </source>
</reference>
<gene>
    <name evidence="2" type="ORF">niasHT_001249</name>
</gene>
<dbReference type="AlphaFoldDB" id="A0ABD2M6E9"/>
<organism evidence="2 3">
    <name type="scientific">Heterodera trifolii</name>
    <dbReference type="NCBI Taxonomy" id="157864"/>
    <lineage>
        <taxon>Eukaryota</taxon>
        <taxon>Metazoa</taxon>
        <taxon>Ecdysozoa</taxon>
        <taxon>Nematoda</taxon>
        <taxon>Chromadorea</taxon>
        <taxon>Rhabditida</taxon>
        <taxon>Tylenchina</taxon>
        <taxon>Tylenchomorpha</taxon>
        <taxon>Tylenchoidea</taxon>
        <taxon>Heteroderidae</taxon>
        <taxon>Heteroderinae</taxon>
        <taxon>Heterodera</taxon>
    </lineage>
</organism>